<reference evidence="10 11" key="2">
    <citation type="journal article" date="2012" name="Stand. Genomic Sci.">
        <title>Complete genome sequence of the sulfate-reducing firmicute Desulfotomaculum ruminis type strain (DL(T)).</title>
        <authorList>
            <person name="Spring S."/>
            <person name="Visser M."/>
            <person name="Lu M."/>
            <person name="Copeland A."/>
            <person name="Lapidus A."/>
            <person name="Lucas S."/>
            <person name="Cheng J.F."/>
            <person name="Han C."/>
            <person name="Tapia R."/>
            <person name="Goodwin L.A."/>
            <person name="Pitluck S."/>
            <person name="Ivanova N."/>
            <person name="Land M."/>
            <person name="Hauser L."/>
            <person name="Larimer F."/>
            <person name="Rohde M."/>
            <person name="Goker M."/>
            <person name="Detter J.C."/>
            <person name="Kyrpides N.C."/>
            <person name="Woyke T."/>
            <person name="Schaap P.J."/>
            <person name="Plugge C.M."/>
            <person name="Muyzer G."/>
            <person name="Kuever J."/>
            <person name="Pereira I.A."/>
            <person name="Parshina S.N."/>
            <person name="Bernier-Latmani R."/>
            <person name="Stams A.J."/>
            <person name="Klenk H.P."/>
        </authorList>
    </citation>
    <scope>NUCLEOTIDE SEQUENCE [LARGE SCALE GENOMIC DNA]</scope>
    <source>
        <strain evidence="11">ATCC 23193 / DSM 2154 / NCIB 8452 / DL</strain>
    </source>
</reference>
<evidence type="ECO:0000256" key="2">
    <source>
        <dbReference type="ARBA" id="ARBA00022448"/>
    </source>
</evidence>
<keyword evidence="11" id="KW-1185">Reference proteome</keyword>
<sequence>MREVITIKNLEVTYAPETPFEQRALQNINITVQAGEFRAIIGPQGSGKSTLLQVMAGLIPGRGTIRVCDEDLTCKKTRAGLWRKAGVVFQSPERQLFEDTVFNDVAYGPVNLGLPQEEVEQRVKRALEMVKLEEQYHRVSPFALSGGQQRRAAIAGILALQPEVLLLDEPTAGLDPRGRRQLMDLFSELCREHGTTVVLVTHDMEEVAHRAHRVTVLHQGKMALEGSPRDVFARRQELQELGLTAPFAAELAGALKQRELPVRGDIITLPEAEEEVEKLLLRGRNLGSSC</sequence>
<dbReference type="PROSITE" id="PS00211">
    <property type="entry name" value="ABC_TRANSPORTER_1"/>
    <property type="match status" value="1"/>
</dbReference>
<dbReference type="InterPro" id="IPR050095">
    <property type="entry name" value="ECF_ABC_transporter_ATP-bd"/>
</dbReference>
<dbReference type="EMBL" id="CP002780">
    <property type="protein sequence ID" value="AEG58626.1"/>
    <property type="molecule type" value="Genomic_DNA"/>
</dbReference>
<dbReference type="HOGENOM" id="CLU_000604_1_22_9"/>
<dbReference type="GO" id="GO:0043190">
    <property type="term" value="C:ATP-binding cassette (ABC) transporter complex"/>
    <property type="evidence" value="ECO:0007669"/>
    <property type="project" value="TreeGrafter"/>
</dbReference>
<keyword evidence="7 8" id="KW-0472">Membrane</keyword>
<evidence type="ECO:0000256" key="7">
    <source>
        <dbReference type="ARBA" id="ARBA00023136"/>
    </source>
</evidence>
<comment type="function">
    <text evidence="8">ATP-binding (A) component of a common energy-coupling factor (ECF) ABC-transporter complex.</text>
</comment>
<dbReference type="Proteomes" id="UP000009234">
    <property type="component" value="Chromosome"/>
</dbReference>
<dbReference type="InterPro" id="IPR030946">
    <property type="entry name" value="EcfA2"/>
</dbReference>
<dbReference type="OrthoDB" id="9784332at2"/>
<dbReference type="NCBIfam" id="TIGR04521">
    <property type="entry name" value="ECF_ATPase_2"/>
    <property type="match status" value="1"/>
</dbReference>
<evidence type="ECO:0000256" key="1">
    <source>
        <dbReference type="ARBA" id="ARBA00004202"/>
    </source>
</evidence>
<dbReference type="KEGG" id="dru:Desru_0329"/>
<evidence type="ECO:0000259" key="9">
    <source>
        <dbReference type="PROSITE" id="PS50893"/>
    </source>
</evidence>
<reference evidence="11" key="1">
    <citation type="submission" date="2011-05" db="EMBL/GenBank/DDBJ databases">
        <title>Complete sequence of Desulfotomaculum ruminis DSM 2154.</title>
        <authorList>
            <person name="Lucas S."/>
            <person name="Copeland A."/>
            <person name="Lapidus A."/>
            <person name="Cheng J.-F."/>
            <person name="Goodwin L."/>
            <person name="Pitluck S."/>
            <person name="Lu M."/>
            <person name="Detter J.C."/>
            <person name="Han C."/>
            <person name="Tapia R."/>
            <person name="Land M."/>
            <person name="Hauser L."/>
            <person name="Kyrpides N."/>
            <person name="Ivanova N."/>
            <person name="Mikhailova N."/>
            <person name="Pagani I."/>
            <person name="Stams A.J.M."/>
            <person name="Plugge C.M."/>
            <person name="Muyzer G."/>
            <person name="Kuever J."/>
            <person name="Parshina S.N."/>
            <person name="Ivanova A.E."/>
            <person name="Nazina T.N."/>
            <person name="Brambilla E."/>
            <person name="Spring S."/>
            <person name="Klenk H.-P."/>
            <person name="Woyke T."/>
        </authorList>
    </citation>
    <scope>NUCLEOTIDE SEQUENCE [LARGE SCALE GENOMIC DNA]</scope>
    <source>
        <strain evidence="11">ATCC 23193 / DSM 2154 / NCIB 8452 / DL</strain>
    </source>
</reference>
<feature type="domain" description="ABC transporter" evidence="9">
    <location>
        <begin position="7"/>
        <end position="244"/>
    </location>
</feature>
<dbReference type="eggNOG" id="COG1122">
    <property type="taxonomic scope" value="Bacteria"/>
</dbReference>
<dbReference type="CDD" id="cd03225">
    <property type="entry name" value="ABC_cobalt_CbiO_domain1"/>
    <property type="match status" value="1"/>
</dbReference>
<gene>
    <name evidence="10" type="ordered locus">Desru_0329</name>
</gene>
<accession>F6DPF3</accession>
<dbReference type="STRING" id="696281.Desru_0329"/>
<keyword evidence="2 8" id="KW-0813">Transport</keyword>
<dbReference type="SUPFAM" id="SSF52540">
    <property type="entry name" value="P-loop containing nucleoside triphosphate hydrolases"/>
    <property type="match status" value="1"/>
</dbReference>
<keyword evidence="5 8" id="KW-0067">ATP-binding</keyword>
<dbReference type="SMART" id="SM00382">
    <property type="entry name" value="AAA"/>
    <property type="match status" value="1"/>
</dbReference>
<evidence type="ECO:0000256" key="4">
    <source>
        <dbReference type="ARBA" id="ARBA00022741"/>
    </source>
</evidence>
<evidence type="ECO:0000256" key="5">
    <source>
        <dbReference type="ARBA" id="ARBA00022840"/>
    </source>
</evidence>
<dbReference type="GO" id="GO:0042626">
    <property type="term" value="F:ATPase-coupled transmembrane transporter activity"/>
    <property type="evidence" value="ECO:0007669"/>
    <property type="project" value="TreeGrafter"/>
</dbReference>
<dbReference type="GO" id="GO:0016887">
    <property type="term" value="F:ATP hydrolysis activity"/>
    <property type="evidence" value="ECO:0007669"/>
    <property type="project" value="InterPro"/>
</dbReference>
<protein>
    <recommendedName>
        <fullName evidence="8">Energy-coupling factor transporter ATP-binding protein EcfA2</fullName>
        <ecNumber evidence="8">7.-.-.-</ecNumber>
    </recommendedName>
</protein>
<evidence type="ECO:0000256" key="8">
    <source>
        <dbReference type="RuleBase" id="RU365104"/>
    </source>
</evidence>
<comment type="subunit">
    <text evidence="8">Forms a stable energy-coupling factor (ECF) transporter complex composed of 2 membrane-embedded substrate-binding proteins (S component), 2 ATP-binding proteins (A component) and 2 transmembrane proteins (T component).</text>
</comment>
<dbReference type="RefSeq" id="WP_013840401.1">
    <property type="nucleotide sequence ID" value="NC_015589.1"/>
</dbReference>
<dbReference type="AlphaFoldDB" id="F6DPF3"/>
<name>F6DPF3_DESRL</name>
<dbReference type="Gene3D" id="3.40.50.300">
    <property type="entry name" value="P-loop containing nucleotide triphosphate hydrolases"/>
    <property type="match status" value="1"/>
</dbReference>
<dbReference type="PROSITE" id="PS50893">
    <property type="entry name" value="ABC_TRANSPORTER_2"/>
    <property type="match status" value="1"/>
</dbReference>
<dbReference type="PANTHER" id="PTHR43553">
    <property type="entry name" value="HEAVY METAL TRANSPORTER"/>
    <property type="match status" value="1"/>
</dbReference>
<dbReference type="InterPro" id="IPR003439">
    <property type="entry name" value="ABC_transporter-like_ATP-bd"/>
</dbReference>
<organism evidence="10 11">
    <name type="scientific">Desulforamulus ruminis (strain ATCC 23193 / DSM 2154 / NCIMB 8452 / DL)</name>
    <name type="common">Desulfotomaculum ruminis</name>
    <dbReference type="NCBI Taxonomy" id="696281"/>
    <lineage>
        <taxon>Bacteria</taxon>
        <taxon>Bacillati</taxon>
        <taxon>Bacillota</taxon>
        <taxon>Clostridia</taxon>
        <taxon>Eubacteriales</taxon>
        <taxon>Peptococcaceae</taxon>
        <taxon>Desulforamulus</taxon>
    </lineage>
</organism>
<keyword evidence="4 8" id="KW-0547">Nucleotide-binding</keyword>
<dbReference type="InterPro" id="IPR027417">
    <property type="entry name" value="P-loop_NTPase"/>
</dbReference>
<dbReference type="EC" id="7.-.-.-" evidence="8"/>
<proteinExistence type="inferred from homology"/>
<keyword evidence="3 8" id="KW-1003">Cell membrane</keyword>
<dbReference type="GO" id="GO:0005524">
    <property type="term" value="F:ATP binding"/>
    <property type="evidence" value="ECO:0007669"/>
    <property type="project" value="UniProtKB-UniRule"/>
</dbReference>
<dbReference type="InterPro" id="IPR003593">
    <property type="entry name" value="AAA+_ATPase"/>
</dbReference>
<dbReference type="Pfam" id="PF00005">
    <property type="entry name" value="ABC_tran"/>
    <property type="match status" value="1"/>
</dbReference>
<keyword evidence="6" id="KW-1278">Translocase</keyword>
<evidence type="ECO:0000256" key="3">
    <source>
        <dbReference type="ARBA" id="ARBA00022475"/>
    </source>
</evidence>
<evidence type="ECO:0000313" key="10">
    <source>
        <dbReference type="EMBL" id="AEG58626.1"/>
    </source>
</evidence>
<dbReference type="InterPro" id="IPR015856">
    <property type="entry name" value="ABC_transpr_CbiO/EcfA_su"/>
</dbReference>
<dbReference type="InterPro" id="IPR017871">
    <property type="entry name" value="ABC_transporter-like_CS"/>
</dbReference>
<dbReference type="FunFam" id="3.40.50.300:FF:000224">
    <property type="entry name" value="Energy-coupling factor transporter ATP-binding protein EcfA"/>
    <property type="match status" value="1"/>
</dbReference>
<evidence type="ECO:0000313" key="11">
    <source>
        <dbReference type="Proteomes" id="UP000009234"/>
    </source>
</evidence>
<comment type="subcellular location">
    <subcellularLocation>
        <location evidence="1 8">Cell membrane</location>
        <topology evidence="1 8">Peripheral membrane protein</topology>
    </subcellularLocation>
</comment>
<evidence type="ECO:0000256" key="6">
    <source>
        <dbReference type="ARBA" id="ARBA00022967"/>
    </source>
</evidence>
<dbReference type="PANTHER" id="PTHR43553:SF27">
    <property type="entry name" value="ENERGY-COUPLING FACTOR TRANSPORTER ATP-BINDING PROTEIN ECFA2"/>
    <property type="match status" value="1"/>
</dbReference>
<comment type="similarity">
    <text evidence="8">Belongs to the ABC transporter superfamily. Energy-coupling factor EcfA family.</text>
</comment>